<dbReference type="FunFam" id="2.60.120.260:FF:000149">
    <property type="entry name" value="Leupeptin-inactivating enzyme 1"/>
    <property type="match status" value="1"/>
</dbReference>
<dbReference type="FunFam" id="3.40.50.200:FF:000014">
    <property type="entry name" value="Proteinase K"/>
    <property type="match status" value="1"/>
</dbReference>
<organism evidence="10 11">
    <name type="scientific">Phytomonospora endophytica</name>
    <dbReference type="NCBI Taxonomy" id="714109"/>
    <lineage>
        <taxon>Bacteria</taxon>
        <taxon>Bacillati</taxon>
        <taxon>Actinomycetota</taxon>
        <taxon>Actinomycetes</taxon>
        <taxon>Micromonosporales</taxon>
        <taxon>Micromonosporaceae</taxon>
        <taxon>Phytomonospora</taxon>
    </lineage>
</organism>
<feature type="domain" description="P/Homo B" evidence="9">
    <location>
        <begin position="635"/>
        <end position="743"/>
    </location>
</feature>
<dbReference type="InterPro" id="IPR037045">
    <property type="entry name" value="S8pro/Inhibitor_I9_sf"/>
</dbReference>
<dbReference type="InterPro" id="IPR050131">
    <property type="entry name" value="Peptidase_S8_subtilisin-like"/>
</dbReference>
<evidence type="ECO:0000256" key="6">
    <source>
        <dbReference type="PROSITE-ProRule" id="PRU01240"/>
    </source>
</evidence>
<dbReference type="PRINTS" id="PR00723">
    <property type="entry name" value="SUBTILISIN"/>
</dbReference>
<protein>
    <submittedName>
        <fullName evidence="10">Subtilisin family serine protease/subtilisin-like proprotein convertase family protein</fullName>
    </submittedName>
</protein>
<dbReference type="InterPro" id="IPR015500">
    <property type="entry name" value="Peptidase_S8_subtilisin-rel"/>
</dbReference>
<dbReference type="RefSeq" id="WP_184789729.1">
    <property type="nucleotide sequence ID" value="NZ_JACHGT010000010.1"/>
</dbReference>
<dbReference type="Pfam" id="PF01483">
    <property type="entry name" value="P_proprotein"/>
    <property type="match status" value="2"/>
</dbReference>
<evidence type="ECO:0000256" key="7">
    <source>
        <dbReference type="RuleBase" id="RU003355"/>
    </source>
</evidence>
<evidence type="ECO:0000256" key="4">
    <source>
        <dbReference type="ARBA" id="ARBA00022825"/>
    </source>
</evidence>
<dbReference type="CDD" id="cd04077">
    <property type="entry name" value="Peptidases_S8_PCSK9_ProteinaseK_like"/>
    <property type="match status" value="1"/>
</dbReference>
<sequence length="743" mass="73926">MSLTRLMRRGWSGLALLGTALAAAAAFTTPAFAAPTEGTVLYAGESTAISGSYIVVFEDGAAVDGVGAAAQDLAAEYGGTVTETYRNALRGFAASMSAADAARLAADPQVAYVQADRVVSLAGTQSPVPSWGLDRIDQRALPLNNSYTYPNTASGVKAYIIDTGIRFTHADFGGRAVSGRDTVDNDNDATDCNGHGTHVAGTTGGTAHGVAKGVTLVGVRVLDCGGSGSYAGVVAGIDWVTGDHAAGAPAVANMSLGGGFDQATNDAVTASIADGVSFAVAAGNDYSADACQSSPASTPNAITVGSTDSNDAKSDFSNIGTCLDIFAPGRGITSAWYTSDTATNTISGTSMATPHVAGAAALVLSANPSYTPQQVRDKLVNDATNGVVTGPGTGSPNKLLYVGNIQPPTQDFSIAVAPGSGTVNPGQSVTATVSTQTTVGAAQTVNLTASGLPAGATATFSPAQITSGASSTLTIATAASTPPGTYTVGITGTGTVTTQTTSFTLTVNGPPGCTQTNATDVAIPDNSTVSSSITISGCAGNAGAASTVAVTIAHTYIGDLVVSLIAPDGSAYVLHNRAGGSADNINQTYTVNLAGETANGTWKLQVQDAASADTGTLDTWTLNLTGGGPGTCNGSNGTDVAIPDNTTVSSSVAVTGCGRAPSATSTVEVHIVHTYIGDLVVSLIAPDGSAYVLHNRAGGSADNINQTYTVNLAGETANGTWKLQVQDAASADTGRIDTWTLTL</sequence>
<feature type="signal peptide" evidence="8">
    <location>
        <begin position="1"/>
        <end position="33"/>
    </location>
</feature>
<dbReference type="Gene3D" id="2.60.120.260">
    <property type="entry name" value="Galactose-binding domain-like"/>
    <property type="match status" value="2"/>
</dbReference>
<evidence type="ECO:0000256" key="3">
    <source>
        <dbReference type="ARBA" id="ARBA00022801"/>
    </source>
</evidence>
<keyword evidence="4 6" id="KW-0720">Serine protease</keyword>
<dbReference type="InterPro" id="IPR008979">
    <property type="entry name" value="Galactose-bd-like_sf"/>
</dbReference>
<dbReference type="Gene3D" id="3.40.50.200">
    <property type="entry name" value="Peptidase S8/S53 domain"/>
    <property type="match status" value="1"/>
</dbReference>
<reference evidence="10 11" key="1">
    <citation type="submission" date="2020-08" db="EMBL/GenBank/DDBJ databases">
        <title>Genomic Encyclopedia of Type Strains, Phase IV (KMG-IV): sequencing the most valuable type-strain genomes for metagenomic binning, comparative biology and taxonomic classification.</title>
        <authorList>
            <person name="Goeker M."/>
        </authorList>
    </citation>
    <scope>NUCLEOTIDE SEQUENCE [LARGE SCALE GENOMIC DNA]</scope>
    <source>
        <strain evidence="10 11">YIM 65646</strain>
    </source>
</reference>
<dbReference type="Pfam" id="PF05922">
    <property type="entry name" value="Inhibitor_I9"/>
    <property type="match status" value="1"/>
</dbReference>
<keyword evidence="3 6" id="KW-0378">Hydrolase</keyword>
<dbReference type="PROSITE" id="PS00136">
    <property type="entry name" value="SUBTILASE_ASP"/>
    <property type="match status" value="1"/>
</dbReference>
<accession>A0A841FT29</accession>
<feature type="active site" description="Charge relay system" evidence="5 6">
    <location>
        <position position="162"/>
    </location>
</feature>
<comment type="similarity">
    <text evidence="1 6 7">Belongs to the peptidase S8 family.</text>
</comment>
<dbReference type="InterPro" id="IPR023827">
    <property type="entry name" value="Peptidase_S8_Asp-AS"/>
</dbReference>
<feature type="domain" description="P/Homo B" evidence="9">
    <location>
        <begin position="508"/>
        <end position="634"/>
    </location>
</feature>
<dbReference type="PANTHER" id="PTHR43806:SF11">
    <property type="entry name" value="CEREVISIN-RELATED"/>
    <property type="match status" value="1"/>
</dbReference>
<dbReference type="EMBL" id="JACHGT010000010">
    <property type="protein sequence ID" value="MBB6036898.1"/>
    <property type="molecule type" value="Genomic_DNA"/>
</dbReference>
<feature type="chain" id="PRO_5032364912" evidence="8">
    <location>
        <begin position="34"/>
        <end position="743"/>
    </location>
</feature>
<dbReference type="GO" id="GO:0005615">
    <property type="term" value="C:extracellular space"/>
    <property type="evidence" value="ECO:0007669"/>
    <property type="project" value="TreeGrafter"/>
</dbReference>
<name>A0A841FT29_9ACTN</name>
<evidence type="ECO:0000259" key="9">
    <source>
        <dbReference type="PROSITE" id="PS51829"/>
    </source>
</evidence>
<dbReference type="SUPFAM" id="SSF49785">
    <property type="entry name" value="Galactose-binding domain-like"/>
    <property type="match status" value="2"/>
</dbReference>
<dbReference type="Gene3D" id="3.30.70.80">
    <property type="entry name" value="Peptidase S8 propeptide/proteinase inhibitor I9"/>
    <property type="match status" value="1"/>
</dbReference>
<keyword evidence="11" id="KW-1185">Reference proteome</keyword>
<dbReference type="SUPFAM" id="SSF52743">
    <property type="entry name" value="Subtilisin-like"/>
    <property type="match status" value="1"/>
</dbReference>
<dbReference type="InterPro" id="IPR000209">
    <property type="entry name" value="Peptidase_S8/S53_dom"/>
</dbReference>
<dbReference type="GO" id="GO:0006508">
    <property type="term" value="P:proteolysis"/>
    <property type="evidence" value="ECO:0007669"/>
    <property type="project" value="UniProtKB-KW"/>
</dbReference>
<evidence type="ECO:0000256" key="2">
    <source>
        <dbReference type="ARBA" id="ARBA00022670"/>
    </source>
</evidence>
<evidence type="ECO:0000313" key="10">
    <source>
        <dbReference type="EMBL" id="MBB6036898.1"/>
    </source>
</evidence>
<dbReference type="InterPro" id="IPR010259">
    <property type="entry name" value="S8pro/Inhibitor_I9"/>
</dbReference>
<dbReference type="InterPro" id="IPR036852">
    <property type="entry name" value="Peptidase_S8/S53_dom_sf"/>
</dbReference>
<dbReference type="InterPro" id="IPR023828">
    <property type="entry name" value="Peptidase_S8_Ser-AS"/>
</dbReference>
<dbReference type="GO" id="GO:0004252">
    <property type="term" value="F:serine-type endopeptidase activity"/>
    <property type="evidence" value="ECO:0007669"/>
    <property type="project" value="UniProtKB-UniRule"/>
</dbReference>
<feature type="active site" description="Charge relay system" evidence="5 6">
    <location>
        <position position="195"/>
    </location>
</feature>
<keyword evidence="8" id="KW-0732">Signal</keyword>
<dbReference type="Pfam" id="PF00082">
    <property type="entry name" value="Peptidase_S8"/>
    <property type="match status" value="1"/>
</dbReference>
<feature type="active site" description="Charge relay system" evidence="5 6">
    <location>
        <position position="350"/>
    </location>
</feature>
<dbReference type="AlphaFoldDB" id="A0A841FT29"/>
<dbReference type="InterPro" id="IPR002884">
    <property type="entry name" value="P_dom"/>
</dbReference>
<comment type="caution">
    <text evidence="10">The sequence shown here is derived from an EMBL/GenBank/DDBJ whole genome shotgun (WGS) entry which is preliminary data.</text>
</comment>
<evidence type="ECO:0000313" key="11">
    <source>
        <dbReference type="Proteomes" id="UP000548476"/>
    </source>
</evidence>
<proteinExistence type="inferred from homology"/>
<dbReference type="SUPFAM" id="SSF54897">
    <property type="entry name" value="Protease propeptides/inhibitors"/>
    <property type="match status" value="1"/>
</dbReference>
<dbReference type="InterPro" id="IPR006311">
    <property type="entry name" value="TAT_signal"/>
</dbReference>
<keyword evidence="2 6" id="KW-0645">Protease</keyword>
<evidence type="ECO:0000256" key="1">
    <source>
        <dbReference type="ARBA" id="ARBA00011073"/>
    </source>
</evidence>
<dbReference type="Proteomes" id="UP000548476">
    <property type="component" value="Unassembled WGS sequence"/>
</dbReference>
<evidence type="ECO:0000256" key="8">
    <source>
        <dbReference type="SAM" id="SignalP"/>
    </source>
</evidence>
<dbReference type="PANTHER" id="PTHR43806">
    <property type="entry name" value="PEPTIDASE S8"/>
    <property type="match status" value="1"/>
</dbReference>
<evidence type="ECO:0000256" key="5">
    <source>
        <dbReference type="PIRSR" id="PIRSR615500-1"/>
    </source>
</evidence>
<dbReference type="PROSITE" id="PS00138">
    <property type="entry name" value="SUBTILASE_SER"/>
    <property type="match status" value="1"/>
</dbReference>
<dbReference type="InterPro" id="IPR034193">
    <property type="entry name" value="PCSK9_ProteinaseK-like"/>
</dbReference>
<dbReference type="PROSITE" id="PS51892">
    <property type="entry name" value="SUBTILASE"/>
    <property type="match status" value="1"/>
</dbReference>
<dbReference type="PROSITE" id="PS51318">
    <property type="entry name" value="TAT"/>
    <property type="match status" value="1"/>
</dbReference>
<dbReference type="PROSITE" id="PS51829">
    <property type="entry name" value="P_HOMO_B"/>
    <property type="match status" value="2"/>
</dbReference>
<gene>
    <name evidence="10" type="ORF">HNR73_004771</name>
</gene>